<feature type="compositionally biased region" description="Low complexity" evidence="1">
    <location>
        <begin position="105"/>
        <end position="121"/>
    </location>
</feature>
<feature type="compositionally biased region" description="Polar residues" evidence="1">
    <location>
        <begin position="93"/>
        <end position="104"/>
    </location>
</feature>
<reference evidence="3" key="1">
    <citation type="journal article" date="2017" name="bioRxiv">
        <title>Comparative analysis of the genomes of Stylophora pistillata and Acropora digitifera provides evidence for extensive differences between species of corals.</title>
        <authorList>
            <person name="Voolstra C.R."/>
            <person name="Li Y."/>
            <person name="Liew Y.J."/>
            <person name="Baumgarten S."/>
            <person name="Zoccola D."/>
            <person name="Flot J.-F."/>
            <person name="Tambutte S."/>
            <person name="Allemand D."/>
            <person name="Aranda M."/>
        </authorList>
    </citation>
    <scope>NUCLEOTIDE SEQUENCE [LARGE SCALE GENOMIC DNA]</scope>
</reference>
<keyword evidence="3" id="KW-1185">Reference proteome</keyword>
<evidence type="ECO:0000256" key="1">
    <source>
        <dbReference type="SAM" id="MobiDB-lite"/>
    </source>
</evidence>
<accession>A0A2B4R641</accession>
<organism evidence="2 3">
    <name type="scientific">Stylophora pistillata</name>
    <name type="common">Smooth cauliflower coral</name>
    <dbReference type="NCBI Taxonomy" id="50429"/>
    <lineage>
        <taxon>Eukaryota</taxon>
        <taxon>Metazoa</taxon>
        <taxon>Cnidaria</taxon>
        <taxon>Anthozoa</taxon>
        <taxon>Hexacorallia</taxon>
        <taxon>Scleractinia</taxon>
        <taxon>Astrocoeniina</taxon>
        <taxon>Pocilloporidae</taxon>
        <taxon>Stylophora</taxon>
    </lineage>
</organism>
<comment type="caution">
    <text evidence="2">The sequence shown here is derived from an EMBL/GenBank/DDBJ whole genome shotgun (WGS) entry which is preliminary data.</text>
</comment>
<dbReference type="AlphaFoldDB" id="A0A2B4R641"/>
<protein>
    <submittedName>
        <fullName evidence="2">Uncharacterized protein</fullName>
    </submittedName>
</protein>
<feature type="region of interest" description="Disordered" evidence="1">
    <location>
        <begin position="57"/>
        <end position="157"/>
    </location>
</feature>
<evidence type="ECO:0000313" key="3">
    <source>
        <dbReference type="Proteomes" id="UP000225706"/>
    </source>
</evidence>
<name>A0A2B4R641_STYPI</name>
<sequence length="180" mass="19564">MPLLEWRNTPDSNGLSPVQKLMSRRITITLPTNVALLKPEVIDGVFDNIDRKRQEAKAAYEKHAKPLPELQVGEPARLEPVNPKAPWEKDPSQEQASLDISGTNPSSQPSPSTGSSAKSLPDAMADPPLNQAPTMRQIRGSPQPKSTAAEAIVTSQPQLTVVTRSGRTSVRPSRLDDFVT</sequence>
<dbReference type="Proteomes" id="UP000225706">
    <property type="component" value="Unassembled WGS sequence"/>
</dbReference>
<evidence type="ECO:0000313" key="2">
    <source>
        <dbReference type="EMBL" id="PFX13111.1"/>
    </source>
</evidence>
<dbReference type="OrthoDB" id="5957142at2759"/>
<gene>
    <name evidence="2" type="ORF">AWC38_SpisGene22832</name>
</gene>
<proteinExistence type="predicted"/>
<feature type="compositionally biased region" description="Basic and acidic residues" evidence="1">
    <location>
        <begin position="57"/>
        <end position="66"/>
    </location>
</feature>
<dbReference type="EMBL" id="LSMT01001068">
    <property type="protein sequence ID" value="PFX13111.1"/>
    <property type="molecule type" value="Genomic_DNA"/>
</dbReference>